<keyword evidence="2" id="KW-1185">Reference proteome</keyword>
<dbReference type="EMBL" id="CALLCH030000003">
    <property type="protein sequence ID" value="CAI4211898.1"/>
    <property type="molecule type" value="Genomic_DNA"/>
</dbReference>
<evidence type="ECO:0000313" key="1">
    <source>
        <dbReference type="EMBL" id="CAI4211898.1"/>
    </source>
</evidence>
<organism evidence="1 2">
    <name type="scientific">Parascedosporium putredinis</name>
    <dbReference type="NCBI Taxonomy" id="1442378"/>
    <lineage>
        <taxon>Eukaryota</taxon>
        <taxon>Fungi</taxon>
        <taxon>Dikarya</taxon>
        <taxon>Ascomycota</taxon>
        <taxon>Pezizomycotina</taxon>
        <taxon>Sordariomycetes</taxon>
        <taxon>Hypocreomycetidae</taxon>
        <taxon>Microascales</taxon>
        <taxon>Microascaceae</taxon>
        <taxon>Parascedosporium</taxon>
    </lineage>
</organism>
<accession>A0A9P1GXM9</accession>
<proteinExistence type="predicted"/>
<name>A0A9P1GXM9_9PEZI</name>
<reference evidence="1" key="1">
    <citation type="submission" date="2022-11" db="EMBL/GenBank/DDBJ databases">
        <authorList>
            <person name="Scott C."/>
            <person name="Bruce N."/>
        </authorList>
    </citation>
    <scope>NUCLEOTIDE SEQUENCE</scope>
</reference>
<protein>
    <submittedName>
        <fullName evidence="1">Uncharacterized protein</fullName>
    </submittedName>
</protein>
<dbReference type="AlphaFoldDB" id="A0A9P1GXM9"/>
<comment type="caution">
    <text evidence="1">The sequence shown here is derived from an EMBL/GenBank/DDBJ whole genome shotgun (WGS) entry which is preliminary data.</text>
</comment>
<gene>
    <name evidence="1" type="ORF">PPNO1_LOCUS1670</name>
</gene>
<sequence>MTKLMFVIRGRIGRGLRARICVGAWSDRAVGLARRIYALGGRKPSRTIRVLACQVVILIPDALWRVSQSHQRPIEPIPSDILSG</sequence>
<dbReference type="Proteomes" id="UP000838763">
    <property type="component" value="Unassembled WGS sequence"/>
</dbReference>
<evidence type="ECO:0000313" key="2">
    <source>
        <dbReference type="Proteomes" id="UP000838763"/>
    </source>
</evidence>